<dbReference type="KEGG" id="eat:EAT1b_1087"/>
<dbReference type="eggNOG" id="ENOG502ZXKV">
    <property type="taxonomic scope" value="Bacteria"/>
</dbReference>
<dbReference type="STRING" id="360911.EAT1b_1087"/>
<proteinExistence type="predicted"/>
<dbReference type="AlphaFoldDB" id="C4L6I4"/>
<evidence type="ECO:0000313" key="2">
    <source>
        <dbReference type="Proteomes" id="UP000000716"/>
    </source>
</evidence>
<name>C4L6I4_EXISA</name>
<dbReference type="HOGENOM" id="CLU_1842127_0_0_9"/>
<dbReference type="Proteomes" id="UP000000716">
    <property type="component" value="Chromosome"/>
</dbReference>
<reference evidence="1 2" key="1">
    <citation type="journal article" date="2011" name="J. Bacteriol.">
        <title>Complete genome sequence of the Thermophilic Bacterium Exiguobacterium sp. AT1b.</title>
        <authorList>
            <person name="Vishnivetskaya T.A."/>
            <person name="Lucas S."/>
            <person name="Copeland A."/>
            <person name="Lapidus A."/>
            <person name="Glavina Del Rio T."/>
            <person name="Dalin E."/>
            <person name="Tice H."/>
            <person name="Bruce D.C."/>
            <person name="Goodwin L.A."/>
            <person name="Pitluck S."/>
            <person name="Saunders E."/>
            <person name="Brettin T."/>
            <person name="Detter C."/>
            <person name="Han C."/>
            <person name="Larimer F."/>
            <person name="Land M.L."/>
            <person name="Hauser L.J."/>
            <person name="Kyrpides N.C."/>
            <person name="Ovchinnikova G."/>
            <person name="Kathariou S."/>
            <person name="Ramaley R.F."/>
            <person name="Rodrigues D.F."/>
            <person name="Hendrix C."/>
            <person name="Richardson P."/>
            <person name="Tiedje J.M."/>
        </authorList>
    </citation>
    <scope>NUCLEOTIDE SEQUENCE [LARGE SCALE GENOMIC DNA]</scope>
    <source>
        <strain evidence="2">ATCC BAA-1283 / AT1b</strain>
    </source>
</reference>
<keyword evidence="2" id="KW-1185">Reference proteome</keyword>
<dbReference type="EMBL" id="CP001615">
    <property type="protein sequence ID" value="ACQ70015.1"/>
    <property type="molecule type" value="Genomic_DNA"/>
</dbReference>
<evidence type="ECO:0000313" key="1">
    <source>
        <dbReference type="EMBL" id="ACQ70015.1"/>
    </source>
</evidence>
<protein>
    <submittedName>
        <fullName evidence="1">Uncharacterized protein</fullName>
    </submittedName>
</protein>
<dbReference type="OrthoDB" id="2874285at2"/>
<organism evidence="1 2">
    <name type="scientific">Exiguobacterium sp. (strain ATCC BAA-1283 / AT1b)</name>
    <dbReference type="NCBI Taxonomy" id="360911"/>
    <lineage>
        <taxon>Bacteria</taxon>
        <taxon>Bacillati</taxon>
        <taxon>Bacillota</taxon>
        <taxon>Bacilli</taxon>
        <taxon>Bacillales</taxon>
        <taxon>Bacillales Family XII. Incertae Sedis</taxon>
        <taxon>Exiguobacterium</taxon>
    </lineage>
</organism>
<gene>
    <name evidence="1" type="ordered locus">EAT1b_1087</name>
</gene>
<accession>C4L6I4</accession>
<sequence>MRKIFGVGVLAVVLLLIITGNMMLIIPLIFLTILISVPLQISFALRIKKWEKRLKHRNITEEEFYDLYTDMKRIWWVPNHPKYWGRLKTIYFSSLHSRELTLAQKRELYKVLDGLSLQGIPYPQDRKNQHRPDVKWDAF</sequence>
<dbReference type="RefSeq" id="WP_012727134.1">
    <property type="nucleotide sequence ID" value="NC_012673.1"/>
</dbReference>